<dbReference type="PRINTS" id="PR00455">
    <property type="entry name" value="HTHTETR"/>
</dbReference>
<gene>
    <name evidence="4" type="ORF">P5F74_10790</name>
</gene>
<dbReference type="Pfam" id="PF00440">
    <property type="entry name" value="TetR_N"/>
    <property type="match status" value="1"/>
</dbReference>
<keyword evidence="1 2" id="KW-0238">DNA-binding</keyword>
<protein>
    <submittedName>
        <fullName evidence="4">TetR/AcrR family transcriptional regulator</fullName>
    </submittedName>
</protein>
<dbReference type="SUPFAM" id="SSF48498">
    <property type="entry name" value="Tetracyclin repressor-like, C-terminal domain"/>
    <property type="match status" value="1"/>
</dbReference>
<evidence type="ECO:0000313" key="5">
    <source>
        <dbReference type="Proteomes" id="UP001341820"/>
    </source>
</evidence>
<evidence type="ECO:0000313" key="4">
    <source>
        <dbReference type="EMBL" id="MED4128620.1"/>
    </source>
</evidence>
<reference evidence="4 5" key="1">
    <citation type="submission" date="2023-03" db="EMBL/GenBank/DDBJ databases">
        <title>Bacillus Genome Sequencing.</title>
        <authorList>
            <person name="Dunlap C."/>
        </authorList>
    </citation>
    <scope>NUCLEOTIDE SEQUENCE [LARGE SCALE GENOMIC DNA]</scope>
    <source>
        <strain evidence="4 5">B-4107</strain>
    </source>
</reference>
<evidence type="ECO:0000256" key="1">
    <source>
        <dbReference type="ARBA" id="ARBA00023125"/>
    </source>
</evidence>
<dbReference type="InterPro" id="IPR036271">
    <property type="entry name" value="Tet_transcr_reg_TetR-rel_C_sf"/>
</dbReference>
<dbReference type="RefSeq" id="WP_144559958.1">
    <property type="nucleotide sequence ID" value="NZ_CP042163.1"/>
</dbReference>
<dbReference type="InterPro" id="IPR050109">
    <property type="entry name" value="HTH-type_TetR-like_transc_reg"/>
</dbReference>
<sequence>MPLSDEQRESMKKKRATILTAATDLFATLGFEGTTIKKVSEAANVSFGSVFTYFKDKDALFYAVVVEPIDAFKEEVLSFNPNAVQPVVELKKMIHTHIDLYARLQHYLTIVVQIIGQYHKYPEIFAKLDEFNDEFCERVKILVENGQKKKVLVKQDPMTVATMYTSLLTGLRINTTDSRYSSFWEPFKQSAIHLFGPIEQ</sequence>
<comment type="caution">
    <text evidence="4">The sequence shown here is derived from an EMBL/GenBank/DDBJ whole genome shotgun (WGS) entry which is preliminary data.</text>
</comment>
<feature type="DNA-binding region" description="H-T-H motif" evidence="2">
    <location>
        <begin position="35"/>
        <end position="54"/>
    </location>
</feature>
<keyword evidence="5" id="KW-1185">Reference proteome</keyword>
<dbReference type="PROSITE" id="PS50977">
    <property type="entry name" value="HTH_TETR_2"/>
    <property type="match status" value="1"/>
</dbReference>
<dbReference type="Gene3D" id="1.10.10.60">
    <property type="entry name" value="Homeodomain-like"/>
    <property type="match status" value="1"/>
</dbReference>
<dbReference type="PANTHER" id="PTHR30328:SF54">
    <property type="entry name" value="HTH-TYPE TRANSCRIPTIONAL REPRESSOR SCO4008"/>
    <property type="match status" value="1"/>
</dbReference>
<accession>A0ABU6NK86</accession>
<dbReference type="InterPro" id="IPR023772">
    <property type="entry name" value="DNA-bd_HTH_TetR-type_CS"/>
</dbReference>
<dbReference type="Gene3D" id="1.10.357.10">
    <property type="entry name" value="Tetracycline Repressor, domain 2"/>
    <property type="match status" value="1"/>
</dbReference>
<dbReference type="PANTHER" id="PTHR30328">
    <property type="entry name" value="TRANSCRIPTIONAL REPRESSOR"/>
    <property type="match status" value="1"/>
</dbReference>
<evidence type="ECO:0000259" key="3">
    <source>
        <dbReference type="PROSITE" id="PS50977"/>
    </source>
</evidence>
<name>A0ABU6NK86_9BACI</name>
<dbReference type="PROSITE" id="PS01081">
    <property type="entry name" value="HTH_TETR_1"/>
    <property type="match status" value="1"/>
</dbReference>
<evidence type="ECO:0000256" key="2">
    <source>
        <dbReference type="PROSITE-ProRule" id="PRU00335"/>
    </source>
</evidence>
<feature type="domain" description="HTH tetR-type" evidence="3">
    <location>
        <begin position="12"/>
        <end position="72"/>
    </location>
</feature>
<organism evidence="4 5">
    <name type="scientific">Shouchella miscanthi</name>
    <dbReference type="NCBI Taxonomy" id="2598861"/>
    <lineage>
        <taxon>Bacteria</taxon>
        <taxon>Bacillati</taxon>
        <taxon>Bacillota</taxon>
        <taxon>Bacilli</taxon>
        <taxon>Bacillales</taxon>
        <taxon>Bacillaceae</taxon>
        <taxon>Shouchella</taxon>
    </lineage>
</organism>
<dbReference type="Proteomes" id="UP001341820">
    <property type="component" value="Unassembled WGS sequence"/>
</dbReference>
<proteinExistence type="predicted"/>
<dbReference type="InterPro" id="IPR009057">
    <property type="entry name" value="Homeodomain-like_sf"/>
</dbReference>
<dbReference type="InterPro" id="IPR001647">
    <property type="entry name" value="HTH_TetR"/>
</dbReference>
<dbReference type="SUPFAM" id="SSF46689">
    <property type="entry name" value="Homeodomain-like"/>
    <property type="match status" value="1"/>
</dbReference>
<dbReference type="EMBL" id="JAROAS010000021">
    <property type="protein sequence ID" value="MED4128620.1"/>
    <property type="molecule type" value="Genomic_DNA"/>
</dbReference>